<dbReference type="Proteomes" id="UP000635606">
    <property type="component" value="Unassembled WGS sequence"/>
</dbReference>
<feature type="transmembrane region" description="Helical" evidence="1">
    <location>
        <begin position="42"/>
        <end position="60"/>
    </location>
</feature>
<organism evidence="2 3">
    <name type="scientific">Virgisporangium ochraceum</name>
    <dbReference type="NCBI Taxonomy" id="65505"/>
    <lineage>
        <taxon>Bacteria</taxon>
        <taxon>Bacillati</taxon>
        <taxon>Actinomycetota</taxon>
        <taxon>Actinomycetes</taxon>
        <taxon>Micromonosporales</taxon>
        <taxon>Micromonosporaceae</taxon>
        <taxon>Virgisporangium</taxon>
    </lineage>
</organism>
<comment type="caution">
    <text evidence="2">The sequence shown here is derived from an EMBL/GenBank/DDBJ whole genome shotgun (WGS) entry which is preliminary data.</text>
</comment>
<evidence type="ECO:0000256" key="1">
    <source>
        <dbReference type="SAM" id="Phobius"/>
    </source>
</evidence>
<keyword evidence="1" id="KW-1133">Transmembrane helix</keyword>
<keyword evidence="1" id="KW-0472">Membrane</keyword>
<keyword evidence="1" id="KW-0812">Transmembrane</keyword>
<gene>
    <name evidence="2" type="ORF">Voc01_030030</name>
</gene>
<dbReference type="EMBL" id="BOPH01000036">
    <property type="protein sequence ID" value="GIJ68086.1"/>
    <property type="molecule type" value="Genomic_DNA"/>
</dbReference>
<evidence type="ECO:0000313" key="2">
    <source>
        <dbReference type="EMBL" id="GIJ68086.1"/>
    </source>
</evidence>
<name>A0A8J3ZQX0_9ACTN</name>
<sequence length="414" mass="43987">MSDDNDVRTLLRDCDIPATRLDVGGLMADSRRSFRRRRTGRAAAAVLAVVAVAVPAAVVANRWTAPEPTAGDIATATRVVHRTTVAGSTRECAMTPLPAPMAGSYSVQAVDDRGERVAAVNYSFQPLTLWTRGEPTLFSWPDLRAQRARAVGVTTSGTVVGYDPGDPGDPGGTAVSYLYRDGAVHTLAKPDGYRQALVVDVNERGDALGTLGSPDDRTALVVWPAGRPDRPRVIAEAGLTPVAIRDDGTVIALRTGERRSPVDRGDAVVVHRPDGTRLRIDAPPGFTLPGSLEYGSVHGDLLFTTLATDQRVEFGSDAGEPTGYPASRPVLWNLRTGLVEVFDDLFVERGSRVAGSGGWFTAKKEPAMVADLAVAPDGTTHRLPELARIDWISADGSTLVGDYEGAAVTWRCPG</sequence>
<protein>
    <submittedName>
        <fullName evidence="2">Uncharacterized protein</fullName>
    </submittedName>
</protein>
<accession>A0A8J3ZQX0</accession>
<dbReference type="RefSeq" id="WP_203928035.1">
    <property type="nucleotide sequence ID" value="NZ_BOPH01000036.1"/>
</dbReference>
<proteinExistence type="predicted"/>
<dbReference type="AlphaFoldDB" id="A0A8J3ZQX0"/>
<reference evidence="2" key="1">
    <citation type="submission" date="2021-01" db="EMBL/GenBank/DDBJ databases">
        <title>Whole genome shotgun sequence of Virgisporangium ochraceum NBRC 16418.</title>
        <authorList>
            <person name="Komaki H."/>
            <person name="Tamura T."/>
        </authorList>
    </citation>
    <scope>NUCLEOTIDE SEQUENCE</scope>
    <source>
        <strain evidence="2">NBRC 16418</strain>
    </source>
</reference>
<evidence type="ECO:0000313" key="3">
    <source>
        <dbReference type="Proteomes" id="UP000635606"/>
    </source>
</evidence>
<keyword evidence="3" id="KW-1185">Reference proteome</keyword>